<dbReference type="PROSITE" id="PS00901">
    <property type="entry name" value="CYS_SYNTHASE"/>
    <property type="match status" value="1"/>
</dbReference>
<accession>A0A455SFX6</accession>
<dbReference type="InterPro" id="IPR050214">
    <property type="entry name" value="Cys_Synth/Cystath_Beta-Synth"/>
</dbReference>
<dbReference type="InterPro" id="IPR001216">
    <property type="entry name" value="P-phosphate_BS"/>
</dbReference>
<feature type="domain" description="Tryptophan synthase beta chain-like PALP" evidence="3">
    <location>
        <begin position="6"/>
        <end position="216"/>
    </location>
</feature>
<keyword evidence="2" id="KW-0663">Pyridoxal phosphate</keyword>
<sequence length="236" mass="26267">MYKGILLTIGNTPLVELNRFLARKRFRLFAKMEGFNPGGSIKDRAAYSMLHHALNTGVIREGTTIIESSSGNMGIGLAQACMYLRLPFICVVDARTTAQNIAILKAYGAQVKVVTEPDPVTGDLLQARLQYVHHLLQTIPGSWWANQYANEYNARAHQQTMDEINRALDGEVDYLFCAVSTCGTLRGCSEYIRGQKLVTKIVAVDAVGSVIFGERQRSVYFPVMERVVFLNSISRD</sequence>
<evidence type="ECO:0000259" key="3">
    <source>
        <dbReference type="Pfam" id="PF00291"/>
    </source>
</evidence>
<gene>
    <name evidence="4" type="ORF">KTC_11510</name>
</gene>
<evidence type="ECO:0000313" key="4">
    <source>
        <dbReference type="EMBL" id="BBH86400.1"/>
    </source>
</evidence>
<name>A0A455SFX6_9CHLR</name>
<dbReference type="InterPro" id="IPR001926">
    <property type="entry name" value="TrpB-like_PALP"/>
</dbReference>
<dbReference type="CDD" id="cd01561">
    <property type="entry name" value="CBS_like"/>
    <property type="match status" value="1"/>
</dbReference>
<dbReference type="GO" id="GO:0006535">
    <property type="term" value="P:cysteine biosynthetic process from serine"/>
    <property type="evidence" value="ECO:0007669"/>
    <property type="project" value="InterPro"/>
</dbReference>
<comment type="cofactor">
    <cofactor evidence="1">
        <name>pyridoxal 5'-phosphate</name>
        <dbReference type="ChEBI" id="CHEBI:597326"/>
    </cofactor>
</comment>
<dbReference type="PANTHER" id="PTHR10314">
    <property type="entry name" value="CYSTATHIONINE BETA-SYNTHASE"/>
    <property type="match status" value="1"/>
</dbReference>
<reference evidence="4" key="1">
    <citation type="submission" date="2018-12" db="EMBL/GenBank/DDBJ databases">
        <title>Novel natural products biosynthetic potential of the class Ktedonobacteria.</title>
        <authorList>
            <person name="Zheng Y."/>
            <person name="Saitou A."/>
            <person name="Wang C.M."/>
            <person name="Toyoda A."/>
            <person name="Minakuchi Y."/>
            <person name="Sekiguchi Y."/>
            <person name="Ueda K."/>
            <person name="Takano H."/>
            <person name="Sakai Y."/>
            <person name="Yokota A."/>
            <person name="Yabe S."/>
        </authorList>
    </citation>
    <scope>NUCLEOTIDE SEQUENCE</scope>
    <source>
        <strain evidence="4">COM3</strain>
    </source>
</reference>
<dbReference type="Pfam" id="PF00291">
    <property type="entry name" value="PALP"/>
    <property type="match status" value="1"/>
</dbReference>
<dbReference type="GO" id="GO:0016765">
    <property type="term" value="F:transferase activity, transferring alkyl or aryl (other than methyl) groups"/>
    <property type="evidence" value="ECO:0007669"/>
    <property type="project" value="UniProtKB-ARBA"/>
</dbReference>
<proteinExistence type="predicted"/>
<dbReference type="EMBL" id="AP019376">
    <property type="protein sequence ID" value="BBH86400.1"/>
    <property type="molecule type" value="Genomic_DNA"/>
</dbReference>
<dbReference type="PROSITE" id="PS00165">
    <property type="entry name" value="DEHYDRATASE_SER_THR"/>
    <property type="match status" value="1"/>
</dbReference>
<dbReference type="SUPFAM" id="SSF53686">
    <property type="entry name" value="Tryptophan synthase beta subunit-like PLP-dependent enzymes"/>
    <property type="match status" value="1"/>
</dbReference>
<dbReference type="InterPro" id="IPR000634">
    <property type="entry name" value="Ser/Thr_deHydtase_PyrdxlP-BS"/>
</dbReference>
<dbReference type="Gene3D" id="3.40.50.1100">
    <property type="match status" value="2"/>
</dbReference>
<protein>
    <recommendedName>
        <fullName evidence="3">Tryptophan synthase beta chain-like PALP domain-containing protein</fullName>
    </recommendedName>
</protein>
<dbReference type="InterPro" id="IPR036052">
    <property type="entry name" value="TrpB-like_PALP_sf"/>
</dbReference>
<dbReference type="AlphaFoldDB" id="A0A455SFX6"/>
<organism evidence="4">
    <name type="scientific">Thermosporothrix sp. COM3</name>
    <dbReference type="NCBI Taxonomy" id="2490863"/>
    <lineage>
        <taxon>Bacteria</taxon>
        <taxon>Bacillati</taxon>
        <taxon>Chloroflexota</taxon>
        <taxon>Ktedonobacteria</taxon>
        <taxon>Ktedonobacterales</taxon>
        <taxon>Thermosporotrichaceae</taxon>
        <taxon>Thermosporothrix</taxon>
    </lineage>
</organism>
<evidence type="ECO:0000256" key="2">
    <source>
        <dbReference type="ARBA" id="ARBA00022898"/>
    </source>
</evidence>
<dbReference type="GO" id="GO:0030170">
    <property type="term" value="F:pyridoxal phosphate binding"/>
    <property type="evidence" value="ECO:0007669"/>
    <property type="project" value="InterPro"/>
</dbReference>
<evidence type="ECO:0000256" key="1">
    <source>
        <dbReference type="ARBA" id="ARBA00001933"/>
    </source>
</evidence>